<sequence>MARQAYGSRPLAELVDGAMGEALARQGFASADVIAAWPDIAGDPLGTYSQPVKLEWPKRARPEPDAAPPPATLVILVESAFALDAQHMAPLLIERINALYGWGCVGKIVLKQGPVRRPPPRRPPARPLAPGEEAAIAGATGSVEDASLRDALARLGREIVSRQGRAR</sequence>
<comment type="caution">
    <text evidence="1">The sequence shown here is derived from an EMBL/GenBank/DDBJ whole genome shotgun (WGS) entry which is preliminary data.</text>
</comment>
<dbReference type="PIRSF" id="PIRSF032064">
    <property type="entry name" value="UCP032064"/>
    <property type="match status" value="1"/>
</dbReference>
<dbReference type="Pfam" id="PF05258">
    <property type="entry name" value="DciA"/>
    <property type="match status" value="1"/>
</dbReference>
<dbReference type="RefSeq" id="WP_188913856.1">
    <property type="nucleotide sequence ID" value="NZ_BMMF01000008.1"/>
</dbReference>
<reference evidence="1 2" key="1">
    <citation type="journal article" date="2014" name="Int. J. Syst. Evol. Microbiol.">
        <title>Complete genome sequence of Corynebacterium casei LMG S-19264T (=DSM 44701T), isolated from a smear-ripened cheese.</title>
        <authorList>
            <consortium name="US DOE Joint Genome Institute (JGI-PGF)"/>
            <person name="Walter F."/>
            <person name="Albersmeier A."/>
            <person name="Kalinowski J."/>
            <person name="Ruckert C."/>
        </authorList>
    </citation>
    <scope>NUCLEOTIDE SEQUENCE [LARGE SCALE GENOMIC DNA]</scope>
    <source>
        <strain evidence="1 2">CGMCC 1.9161</strain>
    </source>
</reference>
<evidence type="ECO:0000313" key="1">
    <source>
        <dbReference type="EMBL" id="GGK39317.1"/>
    </source>
</evidence>
<dbReference type="InterPro" id="IPR007922">
    <property type="entry name" value="DciA-like"/>
</dbReference>
<evidence type="ECO:0008006" key="3">
    <source>
        <dbReference type="Google" id="ProtNLM"/>
    </source>
</evidence>
<dbReference type="Proteomes" id="UP000600449">
    <property type="component" value="Unassembled WGS sequence"/>
</dbReference>
<dbReference type="AlphaFoldDB" id="A0A917QAA8"/>
<evidence type="ECO:0000313" key="2">
    <source>
        <dbReference type="Proteomes" id="UP000600449"/>
    </source>
</evidence>
<name>A0A917QAA8_9HYPH</name>
<proteinExistence type="predicted"/>
<protein>
    <recommendedName>
        <fullName evidence="3">DUF721 domain-containing protein</fullName>
    </recommendedName>
</protein>
<keyword evidence="2" id="KW-1185">Reference proteome</keyword>
<dbReference type="InterPro" id="IPR010593">
    <property type="entry name" value="DUF1159"/>
</dbReference>
<dbReference type="EMBL" id="BMMF01000008">
    <property type="protein sequence ID" value="GGK39317.1"/>
    <property type="molecule type" value="Genomic_DNA"/>
</dbReference>
<gene>
    <name evidence="1" type="ORF">GCM10011322_28040</name>
</gene>
<accession>A0A917QAA8</accession>
<organism evidence="1 2">
    <name type="scientific">Salinarimonas ramus</name>
    <dbReference type="NCBI Taxonomy" id="690164"/>
    <lineage>
        <taxon>Bacteria</taxon>
        <taxon>Pseudomonadati</taxon>
        <taxon>Pseudomonadota</taxon>
        <taxon>Alphaproteobacteria</taxon>
        <taxon>Hyphomicrobiales</taxon>
        <taxon>Salinarimonadaceae</taxon>
        <taxon>Salinarimonas</taxon>
    </lineage>
</organism>